<reference evidence="1" key="2">
    <citation type="submission" date="2020-06" db="EMBL/GenBank/DDBJ databases">
        <title>Helianthus annuus Genome sequencing and assembly Release 2.</title>
        <authorList>
            <person name="Gouzy J."/>
            <person name="Langlade N."/>
            <person name="Munos S."/>
        </authorList>
    </citation>
    <scope>NUCLEOTIDE SEQUENCE</scope>
    <source>
        <tissue evidence="1">Leaves</tissue>
    </source>
</reference>
<dbReference type="AlphaFoldDB" id="A0A9K3HK09"/>
<dbReference type="EMBL" id="MNCJ02000327">
    <property type="protein sequence ID" value="KAF5779681.1"/>
    <property type="molecule type" value="Genomic_DNA"/>
</dbReference>
<accession>A0A9K3HK09</accession>
<proteinExistence type="predicted"/>
<gene>
    <name evidence="1" type="ORF">HanXRQr2_Chr12g0562421</name>
</gene>
<keyword evidence="2" id="KW-1185">Reference proteome</keyword>
<name>A0A9K3HK09_HELAN</name>
<sequence>MPNNAFQLSTCTRIREIFGNAGLAQEGFRICLGEKLMGFQLQCLLP</sequence>
<evidence type="ECO:0000313" key="1">
    <source>
        <dbReference type="EMBL" id="KAF5779681.1"/>
    </source>
</evidence>
<dbReference type="Proteomes" id="UP000215914">
    <property type="component" value="Unassembled WGS sequence"/>
</dbReference>
<organism evidence="1 2">
    <name type="scientific">Helianthus annuus</name>
    <name type="common">Common sunflower</name>
    <dbReference type="NCBI Taxonomy" id="4232"/>
    <lineage>
        <taxon>Eukaryota</taxon>
        <taxon>Viridiplantae</taxon>
        <taxon>Streptophyta</taxon>
        <taxon>Embryophyta</taxon>
        <taxon>Tracheophyta</taxon>
        <taxon>Spermatophyta</taxon>
        <taxon>Magnoliopsida</taxon>
        <taxon>eudicotyledons</taxon>
        <taxon>Gunneridae</taxon>
        <taxon>Pentapetalae</taxon>
        <taxon>asterids</taxon>
        <taxon>campanulids</taxon>
        <taxon>Asterales</taxon>
        <taxon>Asteraceae</taxon>
        <taxon>Asteroideae</taxon>
        <taxon>Heliantheae alliance</taxon>
        <taxon>Heliantheae</taxon>
        <taxon>Helianthus</taxon>
    </lineage>
</organism>
<protein>
    <submittedName>
        <fullName evidence="1">Uncharacterized protein</fullName>
    </submittedName>
</protein>
<reference evidence="1" key="1">
    <citation type="journal article" date="2017" name="Nature">
        <title>The sunflower genome provides insights into oil metabolism, flowering and Asterid evolution.</title>
        <authorList>
            <person name="Badouin H."/>
            <person name="Gouzy J."/>
            <person name="Grassa C.J."/>
            <person name="Murat F."/>
            <person name="Staton S.E."/>
            <person name="Cottret L."/>
            <person name="Lelandais-Briere C."/>
            <person name="Owens G.L."/>
            <person name="Carrere S."/>
            <person name="Mayjonade B."/>
            <person name="Legrand L."/>
            <person name="Gill N."/>
            <person name="Kane N.C."/>
            <person name="Bowers J.E."/>
            <person name="Hubner S."/>
            <person name="Bellec A."/>
            <person name="Berard A."/>
            <person name="Berges H."/>
            <person name="Blanchet N."/>
            <person name="Boniface M.C."/>
            <person name="Brunel D."/>
            <person name="Catrice O."/>
            <person name="Chaidir N."/>
            <person name="Claudel C."/>
            <person name="Donnadieu C."/>
            <person name="Faraut T."/>
            <person name="Fievet G."/>
            <person name="Helmstetter N."/>
            <person name="King M."/>
            <person name="Knapp S.J."/>
            <person name="Lai Z."/>
            <person name="Le Paslier M.C."/>
            <person name="Lippi Y."/>
            <person name="Lorenzon L."/>
            <person name="Mandel J.R."/>
            <person name="Marage G."/>
            <person name="Marchand G."/>
            <person name="Marquand E."/>
            <person name="Bret-Mestries E."/>
            <person name="Morien E."/>
            <person name="Nambeesan S."/>
            <person name="Nguyen T."/>
            <person name="Pegot-Espagnet P."/>
            <person name="Pouilly N."/>
            <person name="Raftis F."/>
            <person name="Sallet E."/>
            <person name="Schiex T."/>
            <person name="Thomas J."/>
            <person name="Vandecasteele C."/>
            <person name="Vares D."/>
            <person name="Vear F."/>
            <person name="Vautrin S."/>
            <person name="Crespi M."/>
            <person name="Mangin B."/>
            <person name="Burke J.M."/>
            <person name="Salse J."/>
            <person name="Munos S."/>
            <person name="Vincourt P."/>
            <person name="Rieseberg L.H."/>
            <person name="Langlade N.B."/>
        </authorList>
    </citation>
    <scope>NUCLEOTIDE SEQUENCE</scope>
    <source>
        <tissue evidence="1">Leaves</tissue>
    </source>
</reference>
<comment type="caution">
    <text evidence="1">The sequence shown here is derived from an EMBL/GenBank/DDBJ whole genome shotgun (WGS) entry which is preliminary data.</text>
</comment>
<evidence type="ECO:0000313" key="2">
    <source>
        <dbReference type="Proteomes" id="UP000215914"/>
    </source>
</evidence>
<dbReference type="Gramene" id="mRNA:HanXRQr2_Chr12g0562421">
    <property type="protein sequence ID" value="mRNA:HanXRQr2_Chr12g0562421"/>
    <property type="gene ID" value="HanXRQr2_Chr12g0562421"/>
</dbReference>